<feature type="region of interest" description="Disordered" evidence="1">
    <location>
        <begin position="307"/>
        <end position="424"/>
    </location>
</feature>
<feature type="compositionally biased region" description="Acidic residues" evidence="1">
    <location>
        <begin position="507"/>
        <end position="528"/>
    </location>
</feature>
<proteinExistence type="predicted"/>
<sequence length="554" mass="63479">MTEEGGETEEQISQRGQNLLLDRRRIWRNYDSWIEEDPSSSRSRFEIVRSALKVHCEYPAIALNRIGDDSDGESSDYNINQQYVNFINNANKTQLLIGRGAHPLMNVYIILSEIFSSIPEFSSDVGIMNEFLMEKLQTLIGQPLLTNLSLKPDIVRSVYWQLLYTLRLIPVESDGETEESIEENQNRAKLIFGSFVTAVLVAISYEHESLLASKIPNFLEVTDVTEHLVMLISSTHFRLYKVQGSNVNVNTHTVYTTEMKENDDQKFQQRLGNVIVNVDLNGTEDEIQRQWEMFAVALLKKGMLEPPNGSTAVQKEGQQSSPPAGNVPTQSRKRKIDDPRIPESLEEPTPLPKKAPPPPQPPSSRYQKKEKVQKSPKKKESRKSGLRDRRQATPDSLPLYSQPSTSSAPPKLQRKVHPTPASVGLADPIYIQQANMLKMFKEEVERRKKEGCSENDHEIVRKMVYSSYDEIYSTKRITDESKARELTAEQSKVTQRMWKTWRRGNSDDVEDEDETVGDDEDLMEEDEEEFIPEVVTKKTPKNGSKAAKRWKRRY</sequence>
<dbReference type="Proteomes" id="UP000095282">
    <property type="component" value="Unplaced"/>
</dbReference>
<feature type="compositionally biased region" description="Basic and acidic residues" evidence="1">
    <location>
        <begin position="382"/>
        <end position="392"/>
    </location>
</feature>
<name>A0A1I7UVN8_9PELO</name>
<evidence type="ECO:0000313" key="2">
    <source>
        <dbReference type="Proteomes" id="UP000095282"/>
    </source>
</evidence>
<reference evidence="3" key="1">
    <citation type="submission" date="2016-11" db="UniProtKB">
        <authorList>
            <consortium name="WormBaseParasite"/>
        </authorList>
    </citation>
    <scope>IDENTIFICATION</scope>
</reference>
<evidence type="ECO:0000256" key="1">
    <source>
        <dbReference type="SAM" id="MobiDB-lite"/>
    </source>
</evidence>
<feature type="compositionally biased region" description="Pro residues" evidence="1">
    <location>
        <begin position="349"/>
        <end position="362"/>
    </location>
</feature>
<dbReference type="AlphaFoldDB" id="A0A1I7UVN8"/>
<protein>
    <submittedName>
        <fullName evidence="3">Rab-GAP TBC domain-containing protein</fullName>
    </submittedName>
</protein>
<feature type="region of interest" description="Disordered" evidence="1">
    <location>
        <begin position="502"/>
        <end position="528"/>
    </location>
</feature>
<keyword evidence="2" id="KW-1185">Reference proteome</keyword>
<accession>A0A1I7UVN8</accession>
<feature type="compositionally biased region" description="Polar residues" evidence="1">
    <location>
        <begin position="399"/>
        <end position="408"/>
    </location>
</feature>
<feature type="compositionally biased region" description="Polar residues" evidence="1">
    <location>
        <begin position="308"/>
        <end position="330"/>
    </location>
</feature>
<evidence type="ECO:0000313" key="3">
    <source>
        <dbReference type="WBParaSite" id="Csp11.Scaffold630.g19810.t1"/>
    </source>
</evidence>
<organism evidence="2 3">
    <name type="scientific">Caenorhabditis tropicalis</name>
    <dbReference type="NCBI Taxonomy" id="1561998"/>
    <lineage>
        <taxon>Eukaryota</taxon>
        <taxon>Metazoa</taxon>
        <taxon>Ecdysozoa</taxon>
        <taxon>Nematoda</taxon>
        <taxon>Chromadorea</taxon>
        <taxon>Rhabditida</taxon>
        <taxon>Rhabditina</taxon>
        <taxon>Rhabditomorpha</taxon>
        <taxon>Rhabditoidea</taxon>
        <taxon>Rhabditidae</taxon>
        <taxon>Peloderinae</taxon>
        <taxon>Caenorhabditis</taxon>
    </lineage>
</organism>
<dbReference type="WBParaSite" id="Csp11.Scaffold630.g19810.t1">
    <property type="protein sequence ID" value="Csp11.Scaffold630.g19810.t1"/>
    <property type="gene ID" value="Csp11.Scaffold630.g19810"/>
</dbReference>
<dbReference type="eggNOG" id="ENOG502TG8S">
    <property type="taxonomic scope" value="Eukaryota"/>
</dbReference>